<organism evidence="4 5">
    <name type="scientific">Striga asiatica</name>
    <name type="common">Asiatic witchweed</name>
    <name type="synonym">Buchnera asiatica</name>
    <dbReference type="NCBI Taxonomy" id="4170"/>
    <lineage>
        <taxon>Eukaryota</taxon>
        <taxon>Viridiplantae</taxon>
        <taxon>Streptophyta</taxon>
        <taxon>Embryophyta</taxon>
        <taxon>Tracheophyta</taxon>
        <taxon>Spermatophyta</taxon>
        <taxon>Magnoliopsida</taxon>
        <taxon>eudicotyledons</taxon>
        <taxon>Gunneridae</taxon>
        <taxon>Pentapetalae</taxon>
        <taxon>asterids</taxon>
        <taxon>lamiids</taxon>
        <taxon>Lamiales</taxon>
        <taxon>Orobanchaceae</taxon>
        <taxon>Buchnereae</taxon>
        <taxon>Striga</taxon>
    </lineage>
</organism>
<keyword evidence="1" id="KW-0812">Transmembrane</keyword>
<dbReference type="AlphaFoldDB" id="A0A5A7P631"/>
<dbReference type="Gene3D" id="3.10.110.10">
    <property type="entry name" value="Ubiquitin Conjugating Enzyme"/>
    <property type="match status" value="1"/>
</dbReference>
<dbReference type="GO" id="GO:0036297">
    <property type="term" value="P:interstrand cross-link repair"/>
    <property type="evidence" value="ECO:0007669"/>
    <property type="project" value="InterPro"/>
</dbReference>
<dbReference type="SMART" id="SM01197">
    <property type="entry name" value="FANCL_C"/>
    <property type="match status" value="1"/>
</dbReference>
<dbReference type="OrthoDB" id="10263265at2759"/>
<evidence type="ECO:0000259" key="3">
    <source>
        <dbReference type="Pfam" id="PF18890"/>
    </source>
</evidence>
<keyword evidence="5" id="KW-1185">Reference proteome</keyword>
<dbReference type="SUPFAM" id="SSF57850">
    <property type="entry name" value="RING/U-box"/>
    <property type="match status" value="1"/>
</dbReference>
<dbReference type="InterPro" id="IPR013083">
    <property type="entry name" value="Znf_RING/FYVE/PHD"/>
</dbReference>
<feature type="domain" description="FANCL UBC-like" evidence="3">
    <location>
        <begin position="109"/>
        <end position="164"/>
    </location>
</feature>
<dbReference type="Pfam" id="PF18890">
    <property type="entry name" value="FANCL_d2"/>
    <property type="match status" value="1"/>
</dbReference>
<evidence type="ECO:0000313" key="5">
    <source>
        <dbReference type="Proteomes" id="UP000325081"/>
    </source>
</evidence>
<protein>
    <submittedName>
        <fullName evidence="4">Zinc ion binding</fullName>
    </submittedName>
</protein>
<dbReference type="PANTHER" id="PTHR13206:SF0">
    <property type="entry name" value="E3 UBIQUITIN-PROTEIN LIGASE FANCL"/>
    <property type="match status" value="1"/>
</dbReference>
<dbReference type="PANTHER" id="PTHR13206">
    <property type="entry name" value="UBIQUITIN LIGASE PROTEIN PHF9 FANCONI ANEMIA GROUP L PROTEIN"/>
    <property type="match status" value="1"/>
</dbReference>
<dbReference type="InterPro" id="IPR026848">
    <property type="entry name" value="Fancl"/>
</dbReference>
<feature type="domain" description="FANCL C-terminal" evidence="2">
    <location>
        <begin position="295"/>
        <end position="318"/>
    </location>
</feature>
<dbReference type="GO" id="GO:0006513">
    <property type="term" value="P:protein monoubiquitination"/>
    <property type="evidence" value="ECO:0007669"/>
    <property type="project" value="TreeGrafter"/>
</dbReference>
<evidence type="ECO:0000256" key="1">
    <source>
        <dbReference type="SAM" id="Phobius"/>
    </source>
</evidence>
<feature type="transmembrane region" description="Helical" evidence="1">
    <location>
        <begin position="52"/>
        <end position="85"/>
    </location>
</feature>
<dbReference type="Proteomes" id="UP000325081">
    <property type="component" value="Unassembled WGS sequence"/>
</dbReference>
<dbReference type="GO" id="GO:0061630">
    <property type="term" value="F:ubiquitin protein ligase activity"/>
    <property type="evidence" value="ECO:0007669"/>
    <property type="project" value="TreeGrafter"/>
</dbReference>
<reference evidence="5" key="1">
    <citation type="journal article" date="2019" name="Curr. Biol.">
        <title>Genome Sequence of Striga asiatica Provides Insight into the Evolution of Plant Parasitism.</title>
        <authorList>
            <person name="Yoshida S."/>
            <person name="Kim S."/>
            <person name="Wafula E.K."/>
            <person name="Tanskanen J."/>
            <person name="Kim Y.M."/>
            <person name="Honaas L."/>
            <person name="Yang Z."/>
            <person name="Spallek T."/>
            <person name="Conn C.E."/>
            <person name="Ichihashi Y."/>
            <person name="Cheong K."/>
            <person name="Cui S."/>
            <person name="Der J.P."/>
            <person name="Gundlach H."/>
            <person name="Jiao Y."/>
            <person name="Hori C."/>
            <person name="Ishida J.K."/>
            <person name="Kasahara H."/>
            <person name="Kiba T."/>
            <person name="Kim M.S."/>
            <person name="Koo N."/>
            <person name="Laohavisit A."/>
            <person name="Lee Y.H."/>
            <person name="Lumba S."/>
            <person name="McCourt P."/>
            <person name="Mortimer J.C."/>
            <person name="Mutuku J.M."/>
            <person name="Nomura T."/>
            <person name="Sasaki-Sekimoto Y."/>
            <person name="Seto Y."/>
            <person name="Wang Y."/>
            <person name="Wakatake T."/>
            <person name="Sakakibara H."/>
            <person name="Demura T."/>
            <person name="Yamaguchi S."/>
            <person name="Yoneyama K."/>
            <person name="Manabe R.I."/>
            <person name="Nelson D.C."/>
            <person name="Schulman A.H."/>
            <person name="Timko M.P."/>
            <person name="dePamphilis C.W."/>
            <person name="Choi D."/>
            <person name="Shirasu K."/>
        </authorList>
    </citation>
    <scope>NUCLEOTIDE SEQUENCE [LARGE SCALE GENOMIC DNA]</scope>
    <source>
        <strain evidence="5">cv. UVA1</strain>
    </source>
</reference>
<comment type="caution">
    <text evidence="4">The sequence shown here is derived from an EMBL/GenBank/DDBJ whole genome shotgun (WGS) entry which is preliminary data.</text>
</comment>
<dbReference type="SUPFAM" id="SSF54495">
    <property type="entry name" value="UBC-like"/>
    <property type="match status" value="1"/>
</dbReference>
<proteinExistence type="predicted"/>
<dbReference type="EMBL" id="BKCP01002336">
    <property type="protein sequence ID" value="GER28202.1"/>
    <property type="molecule type" value="Genomic_DNA"/>
</dbReference>
<keyword evidence="1" id="KW-1133">Transmembrane helix</keyword>
<dbReference type="Gene3D" id="3.30.40.10">
    <property type="entry name" value="Zinc/RING finger domain, C3HC4 (zinc finger)"/>
    <property type="match status" value="1"/>
</dbReference>
<gene>
    <name evidence="4" type="ORF">STAS_03976</name>
</gene>
<dbReference type="CDD" id="cd23831">
    <property type="entry name" value="DRWD-N_FANCL"/>
    <property type="match status" value="1"/>
</dbReference>
<dbReference type="Pfam" id="PF11793">
    <property type="entry name" value="FANCL_C"/>
    <property type="match status" value="2"/>
</dbReference>
<dbReference type="InterPro" id="IPR026850">
    <property type="entry name" value="FANCL_C"/>
</dbReference>
<evidence type="ECO:0000259" key="2">
    <source>
        <dbReference type="Pfam" id="PF11793"/>
    </source>
</evidence>
<evidence type="ECO:0000313" key="4">
    <source>
        <dbReference type="EMBL" id="GER28202.1"/>
    </source>
</evidence>
<dbReference type="InterPro" id="IPR016135">
    <property type="entry name" value="UBQ-conjugating_enzyme/RWD"/>
</dbReference>
<dbReference type="InterPro" id="IPR043898">
    <property type="entry name" value="FANCL_d2"/>
</dbReference>
<sequence length="321" mass="36741">MDVSKKITEEAKIRETAMSSFFCRRIYSEVEEIGWEHLVKLSDDMTFLSFRLVGMGLCSVVLGYATLCCMLLKAVLTEIIIILNFSKLECFLRKKSRLENADVTWEMTMDNAGRSHVLEIELDKTYPRSPPSVSVDIPHNLDLEWSSNSKLRDVVHQFQQLLDLHCDAGVPKKLRYFLVYPQPNDNWSKDKSFAENLACILNTQLPLPPHQQKNEEQIECGICYAQFLPVDDELGAKSGSATDYRCENGSCNRAFHIVCIVDWLRSITTTRQYVMFFTSFYFQILVCGQTLEEISSRSFDVLFGNCPYCSDPIAVKISTNK</sequence>
<feature type="domain" description="FANCL C-terminal" evidence="2">
    <location>
        <begin position="216"/>
        <end position="275"/>
    </location>
</feature>
<dbReference type="GO" id="GO:0043240">
    <property type="term" value="C:Fanconi anaemia nuclear complex"/>
    <property type="evidence" value="ECO:0007669"/>
    <property type="project" value="InterPro"/>
</dbReference>
<name>A0A5A7P631_STRAF</name>
<keyword evidence="1" id="KW-0472">Membrane</keyword>
<accession>A0A5A7P631</accession>